<dbReference type="Pfam" id="PF02223">
    <property type="entry name" value="Thymidylate_kin"/>
    <property type="match status" value="1"/>
</dbReference>
<keyword evidence="6" id="KW-0418">Kinase</keyword>
<dbReference type="PANTHER" id="PTHR10344:SF1">
    <property type="entry name" value="THYMIDYLATE KINASE"/>
    <property type="match status" value="1"/>
</dbReference>
<keyword evidence="9" id="KW-1185">Reference proteome</keyword>
<evidence type="ECO:0000256" key="5">
    <source>
        <dbReference type="ARBA" id="ARBA00022741"/>
    </source>
</evidence>
<sequence length="215" mass="24391">MVDYTRGALIVFEGLDRSGKTTQSAKLLEHFTHKGQKAKIQRFPDRDEQRTGPLIDQFLKTATNVNDSREVIHLLFSANPDQIRNEIENGVTLIVDRYSFSGVTYSMAKGLDKNWVCQPEVGLPRPDLVLFFDIDPEKTSSRSGFGEEVMERGDFQKLVYQNVLGIYNEKYWKKINAADTIENVHNSVVSEVELLLTNLAANKTLENMDLSDFGL</sequence>
<dbReference type="SUPFAM" id="SSF52540">
    <property type="entry name" value="P-loop containing nucleoside triphosphate hydrolases"/>
    <property type="match status" value="1"/>
</dbReference>
<reference evidence="10" key="1">
    <citation type="submission" date="2022-11" db="UniProtKB">
        <authorList>
            <consortium name="WormBaseParasite"/>
        </authorList>
    </citation>
    <scope>IDENTIFICATION</scope>
</reference>
<dbReference type="CDD" id="cd01672">
    <property type="entry name" value="TMPK"/>
    <property type="match status" value="1"/>
</dbReference>
<dbReference type="NCBIfam" id="TIGR00041">
    <property type="entry name" value="DTMP_kinase"/>
    <property type="match status" value="1"/>
</dbReference>
<keyword evidence="3" id="KW-0808">Transferase</keyword>
<dbReference type="InterPro" id="IPR027417">
    <property type="entry name" value="P-loop_NTPase"/>
</dbReference>
<keyword evidence="4" id="KW-0545">Nucleotide biosynthesis</keyword>
<dbReference type="GO" id="GO:0004550">
    <property type="term" value="F:nucleoside diphosphate kinase activity"/>
    <property type="evidence" value="ECO:0007669"/>
    <property type="project" value="TreeGrafter"/>
</dbReference>
<dbReference type="GO" id="GO:0005829">
    <property type="term" value="C:cytosol"/>
    <property type="evidence" value="ECO:0007669"/>
    <property type="project" value="TreeGrafter"/>
</dbReference>
<evidence type="ECO:0000256" key="2">
    <source>
        <dbReference type="ARBA" id="ARBA00012980"/>
    </source>
</evidence>
<evidence type="ECO:0000256" key="3">
    <source>
        <dbReference type="ARBA" id="ARBA00022679"/>
    </source>
</evidence>
<dbReference type="EC" id="2.7.4.9" evidence="2"/>
<dbReference type="GO" id="GO:0005739">
    <property type="term" value="C:mitochondrion"/>
    <property type="evidence" value="ECO:0007669"/>
    <property type="project" value="TreeGrafter"/>
</dbReference>
<dbReference type="Gene3D" id="3.40.50.300">
    <property type="entry name" value="P-loop containing nucleotide triphosphate hydrolases"/>
    <property type="match status" value="1"/>
</dbReference>
<evidence type="ECO:0000256" key="7">
    <source>
        <dbReference type="ARBA" id="ARBA00022840"/>
    </source>
</evidence>
<evidence type="ECO:0000256" key="6">
    <source>
        <dbReference type="ARBA" id="ARBA00022777"/>
    </source>
</evidence>
<evidence type="ECO:0000313" key="10">
    <source>
        <dbReference type="WBParaSite" id="jg19048"/>
    </source>
</evidence>
<feature type="domain" description="Thymidylate kinase-like" evidence="8">
    <location>
        <begin position="12"/>
        <end position="188"/>
    </location>
</feature>
<accession>A0A915DEJ9</accession>
<comment type="similarity">
    <text evidence="1">Belongs to the thymidylate kinase family.</text>
</comment>
<evidence type="ECO:0000259" key="8">
    <source>
        <dbReference type="Pfam" id="PF02223"/>
    </source>
</evidence>
<dbReference type="GO" id="GO:0006235">
    <property type="term" value="P:dTTP biosynthetic process"/>
    <property type="evidence" value="ECO:0007669"/>
    <property type="project" value="TreeGrafter"/>
</dbReference>
<dbReference type="GO" id="GO:0006233">
    <property type="term" value="P:dTDP biosynthetic process"/>
    <property type="evidence" value="ECO:0007669"/>
    <property type="project" value="InterPro"/>
</dbReference>
<evidence type="ECO:0000313" key="9">
    <source>
        <dbReference type="Proteomes" id="UP000887574"/>
    </source>
</evidence>
<dbReference type="GO" id="GO:0006227">
    <property type="term" value="P:dUDP biosynthetic process"/>
    <property type="evidence" value="ECO:0007669"/>
    <property type="project" value="TreeGrafter"/>
</dbReference>
<organism evidence="9 10">
    <name type="scientific">Ditylenchus dipsaci</name>
    <dbReference type="NCBI Taxonomy" id="166011"/>
    <lineage>
        <taxon>Eukaryota</taxon>
        <taxon>Metazoa</taxon>
        <taxon>Ecdysozoa</taxon>
        <taxon>Nematoda</taxon>
        <taxon>Chromadorea</taxon>
        <taxon>Rhabditida</taxon>
        <taxon>Tylenchina</taxon>
        <taxon>Tylenchomorpha</taxon>
        <taxon>Sphaerularioidea</taxon>
        <taxon>Anguinidae</taxon>
        <taxon>Anguininae</taxon>
        <taxon>Ditylenchus</taxon>
    </lineage>
</organism>
<proteinExistence type="inferred from homology"/>
<dbReference type="PANTHER" id="PTHR10344">
    <property type="entry name" value="THYMIDYLATE KINASE"/>
    <property type="match status" value="1"/>
</dbReference>
<keyword evidence="7" id="KW-0067">ATP-binding</keyword>
<dbReference type="GO" id="GO:0005634">
    <property type="term" value="C:nucleus"/>
    <property type="evidence" value="ECO:0007669"/>
    <property type="project" value="TreeGrafter"/>
</dbReference>
<evidence type="ECO:0000256" key="1">
    <source>
        <dbReference type="ARBA" id="ARBA00009776"/>
    </source>
</evidence>
<name>A0A915DEJ9_9BILA</name>
<dbReference type="InterPro" id="IPR018094">
    <property type="entry name" value="Thymidylate_kinase"/>
</dbReference>
<dbReference type="GO" id="GO:0005524">
    <property type="term" value="F:ATP binding"/>
    <property type="evidence" value="ECO:0007669"/>
    <property type="project" value="UniProtKB-KW"/>
</dbReference>
<dbReference type="AlphaFoldDB" id="A0A915DEJ9"/>
<dbReference type="InterPro" id="IPR039430">
    <property type="entry name" value="Thymidylate_kin-like_dom"/>
</dbReference>
<keyword evidence="5" id="KW-0547">Nucleotide-binding</keyword>
<dbReference type="HAMAP" id="MF_00165">
    <property type="entry name" value="Thymidylate_kinase"/>
    <property type="match status" value="1"/>
</dbReference>
<dbReference type="GO" id="GO:0004798">
    <property type="term" value="F:dTMP kinase activity"/>
    <property type="evidence" value="ECO:0007669"/>
    <property type="project" value="UniProtKB-EC"/>
</dbReference>
<protein>
    <recommendedName>
        <fullName evidence="2">dTMP kinase</fullName>
        <ecNumber evidence="2">2.7.4.9</ecNumber>
    </recommendedName>
</protein>
<dbReference type="WBParaSite" id="jg19048">
    <property type="protein sequence ID" value="jg19048"/>
    <property type="gene ID" value="jg19048"/>
</dbReference>
<evidence type="ECO:0000256" key="4">
    <source>
        <dbReference type="ARBA" id="ARBA00022727"/>
    </source>
</evidence>
<dbReference type="Proteomes" id="UP000887574">
    <property type="component" value="Unplaced"/>
</dbReference>